<gene>
    <name evidence="2" type="ORF">PCAR00345_LOCUS2432</name>
</gene>
<evidence type="ECO:0000313" key="2">
    <source>
        <dbReference type="EMBL" id="CAE0749848.1"/>
    </source>
</evidence>
<dbReference type="GO" id="GO:0005634">
    <property type="term" value="C:nucleus"/>
    <property type="evidence" value="ECO:0007669"/>
    <property type="project" value="TreeGrafter"/>
</dbReference>
<accession>A0A7S4B0G7</accession>
<dbReference type="InterPro" id="IPR008978">
    <property type="entry name" value="HSP20-like_chaperone"/>
</dbReference>
<name>A0A7S4B0G7_CHRCT</name>
<organism evidence="2">
    <name type="scientific">Chrysotila carterae</name>
    <name type="common">Marine alga</name>
    <name type="synonym">Syracosphaera carterae</name>
    <dbReference type="NCBI Taxonomy" id="13221"/>
    <lineage>
        <taxon>Eukaryota</taxon>
        <taxon>Haptista</taxon>
        <taxon>Haptophyta</taxon>
        <taxon>Prymnesiophyceae</taxon>
        <taxon>Isochrysidales</taxon>
        <taxon>Isochrysidaceae</taxon>
        <taxon>Chrysotila</taxon>
    </lineage>
</organism>
<feature type="compositionally biased region" description="Basic and acidic residues" evidence="1">
    <location>
        <begin position="141"/>
        <end position="153"/>
    </location>
</feature>
<dbReference type="GO" id="GO:0006457">
    <property type="term" value="P:protein folding"/>
    <property type="evidence" value="ECO:0007669"/>
    <property type="project" value="TreeGrafter"/>
</dbReference>
<sequence>MFQLGTQYTSALVCAADKAAMITSGGTAVPPGISVLWAERQERLIFIIEVSDPGDPQLQADDSGLVILAITDKKGARQQVKLELLHRIDSASLRWSASGRGVSAEVMKMAVGRWGCLVKGIPPANVKVDWSQFVDEDEEAETRRDPRGHDVHKMRGAMGNDWGSNLARTIAARKQSENVNTYVDGDEDDDITLF</sequence>
<feature type="region of interest" description="Disordered" evidence="1">
    <location>
        <begin position="136"/>
        <end position="158"/>
    </location>
</feature>
<dbReference type="PANTHER" id="PTHR22932:SF1">
    <property type="entry name" value="CO-CHAPERONE PROTEIN DAF-41"/>
    <property type="match status" value="1"/>
</dbReference>
<evidence type="ECO:0008006" key="3">
    <source>
        <dbReference type="Google" id="ProtNLM"/>
    </source>
</evidence>
<dbReference type="Gene3D" id="2.60.40.790">
    <property type="match status" value="1"/>
</dbReference>
<dbReference type="AlphaFoldDB" id="A0A7S4B0G7"/>
<dbReference type="EMBL" id="HBIZ01004378">
    <property type="protein sequence ID" value="CAE0749848.1"/>
    <property type="molecule type" value="Transcribed_RNA"/>
</dbReference>
<dbReference type="InterPro" id="IPR045250">
    <property type="entry name" value="p23-like"/>
</dbReference>
<reference evidence="2" key="1">
    <citation type="submission" date="2021-01" db="EMBL/GenBank/DDBJ databases">
        <authorList>
            <person name="Corre E."/>
            <person name="Pelletier E."/>
            <person name="Niang G."/>
            <person name="Scheremetjew M."/>
            <person name="Finn R."/>
            <person name="Kale V."/>
            <person name="Holt S."/>
            <person name="Cochrane G."/>
            <person name="Meng A."/>
            <person name="Brown T."/>
            <person name="Cohen L."/>
        </authorList>
    </citation>
    <scope>NUCLEOTIDE SEQUENCE</scope>
    <source>
        <strain evidence="2">CCMP645</strain>
    </source>
</reference>
<dbReference type="GO" id="GO:0051131">
    <property type="term" value="P:chaperone-mediated protein complex assembly"/>
    <property type="evidence" value="ECO:0007669"/>
    <property type="project" value="TreeGrafter"/>
</dbReference>
<dbReference type="GO" id="GO:0051087">
    <property type="term" value="F:protein-folding chaperone binding"/>
    <property type="evidence" value="ECO:0007669"/>
    <property type="project" value="TreeGrafter"/>
</dbReference>
<proteinExistence type="predicted"/>
<protein>
    <recommendedName>
        <fullName evidence="3">CS domain-containing protein</fullName>
    </recommendedName>
</protein>
<dbReference type="PANTHER" id="PTHR22932">
    <property type="entry name" value="TELOMERASE-BINDING PROTEIN P23 HSP90 CO-CHAPERONE"/>
    <property type="match status" value="1"/>
</dbReference>
<dbReference type="GO" id="GO:0005829">
    <property type="term" value="C:cytosol"/>
    <property type="evidence" value="ECO:0007669"/>
    <property type="project" value="TreeGrafter"/>
</dbReference>
<dbReference type="GO" id="GO:0051879">
    <property type="term" value="F:Hsp90 protein binding"/>
    <property type="evidence" value="ECO:0007669"/>
    <property type="project" value="InterPro"/>
</dbReference>
<evidence type="ECO:0000256" key="1">
    <source>
        <dbReference type="SAM" id="MobiDB-lite"/>
    </source>
</evidence>
<dbReference type="SUPFAM" id="SSF49764">
    <property type="entry name" value="HSP20-like chaperones"/>
    <property type="match status" value="1"/>
</dbReference>